<evidence type="ECO:0000313" key="17">
    <source>
        <dbReference type="Proteomes" id="UP001392437"/>
    </source>
</evidence>
<gene>
    <name evidence="16" type="ORF">PG999_003693</name>
</gene>
<dbReference type="CDD" id="cd01746">
    <property type="entry name" value="GATase1_CTP_Synthase"/>
    <property type="match status" value="1"/>
</dbReference>
<dbReference type="InterPro" id="IPR033828">
    <property type="entry name" value="GATase1_CTP_Synthase"/>
</dbReference>
<dbReference type="SUPFAM" id="SSF52540">
    <property type="entry name" value="P-loop containing nucleoside triphosphate hydrolases"/>
    <property type="match status" value="1"/>
</dbReference>
<organism evidence="16 17">
    <name type="scientific">Apiospora kogelbergensis</name>
    <dbReference type="NCBI Taxonomy" id="1337665"/>
    <lineage>
        <taxon>Eukaryota</taxon>
        <taxon>Fungi</taxon>
        <taxon>Dikarya</taxon>
        <taxon>Ascomycota</taxon>
        <taxon>Pezizomycotina</taxon>
        <taxon>Sordariomycetes</taxon>
        <taxon>Xylariomycetidae</taxon>
        <taxon>Amphisphaeriales</taxon>
        <taxon>Apiosporaceae</taxon>
        <taxon>Apiospora</taxon>
    </lineage>
</organism>
<name>A0AAW0R4C6_9PEZI</name>
<dbReference type="Pfam" id="PF06418">
    <property type="entry name" value="CTP_synth_N"/>
    <property type="match status" value="1"/>
</dbReference>
<dbReference type="InterPro" id="IPR004468">
    <property type="entry name" value="CTP_synthase"/>
</dbReference>
<dbReference type="NCBIfam" id="TIGR00337">
    <property type="entry name" value="PyrG"/>
    <property type="match status" value="1"/>
</dbReference>
<dbReference type="GO" id="GO:0005737">
    <property type="term" value="C:cytoplasm"/>
    <property type="evidence" value="ECO:0007669"/>
    <property type="project" value="TreeGrafter"/>
</dbReference>
<evidence type="ECO:0000259" key="14">
    <source>
        <dbReference type="Pfam" id="PF00117"/>
    </source>
</evidence>
<dbReference type="GO" id="GO:0044210">
    <property type="term" value="P:'de novo' CTP biosynthetic process"/>
    <property type="evidence" value="ECO:0007669"/>
    <property type="project" value="UniProtKB-UniRule"/>
</dbReference>
<comment type="caution">
    <text evidence="16">The sequence shown here is derived from an EMBL/GenBank/DDBJ whole genome shotgun (WGS) entry which is preliminary data.</text>
</comment>
<evidence type="ECO:0000256" key="2">
    <source>
        <dbReference type="ARBA" id="ARBA00007533"/>
    </source>
</evidence>
<evidence type="ECO:0000256" key="4">
    <source>
        <dbReference type="ARBA" id="ARBA00022598"/>
    </source>
</evidence>
<evidence type="ECO:0000256" key="1">
    <source>
        <dbReference type="ARBA" id="ARBA00005171"/>
    </source>
</evidence>
<dbReference type="Gene3D" id="3.40.50.880">
    <property type="match status" value="1"/>
</dbReference>
<dbReference type="Pfam" id="PF00117">
    <property type="entry name" value="GATase"/>
    <property type="match status" value="1"/>
</dbReference>
<feature type="region of interest" description="Disordered" evidence="13">
    <location>
        <begin position="186"/>
        <end position="208"/>
    </location>
</feature>
<evidence type="ECO:0000256" key="6">
    <source>
        <dbReference type="ARBA" id="ARBA00022840"/>
    </source>
</evidence>
<dbReference type="EC" id="6.3.4.2" evidence="3 12"/>
<evidence type="ECO:0000256" key="13">
    <source>
        <dbReference type="SAM" id="MobiDB-lite"/>
    </source>
</evidence>
<proteinExistence type="inferred from homology"/>
<dbReference type="FunFam" id="3.40.50.880:FF:000005">
    <property type="entry name" value="CTP synthase"/>
    <property type="match status" value="1"/>
</dbReference>
<keyword evidence="6 12" id="KW-0067">ATP-binding</keyword>
<dbReference type="NCBIfam" id="NF003792">
    <property type="entry name" value="PRK05380.1"/>
    <property type="match status" value="1"/>
</dbReference>
<evidence type="ECO:0000256" key="5">
    <source>
        <dbReference type="ARBA" id="ARBA00022741"/>
    </source>
</evidence>
<keyword evidence="4 12" id="KW-0436">Ligase</keyword>
<feature type="domain" description="CTP synthase N-terminal" evidence="15">
    <location>
        <begin position="2"/>
        <end position="274"/>
    </location>
</feature>
<evidence type="ECO:0000256" key="10">
    <source>
        <dbReference type="ARBA" id="ARBA00054275"/>
    </source>
</evidence>
<dbReference type="PANTHER" id="PTHR11550">
    <property type="entry name" value="CTP SYNTHASE"/>
    <property type="match status" value="1"/>
</dbReference>
<dbReference type="AlphaFoldDB" id="A0AAW0R4C6"/>
<dbReference type="CDD" id="cd03113">
    <property type="entry name" value="CTPS_N"/>
    <property type="match status" value="1"/>
</dbReference>
<keyword evidence="7 12" id="KW-0315">Glutamine amidotransferase</keyword>
<evidence type="ECO:0000256" key="8">
    <source>
        <dbReference type="ARBA" id="ARBA00022975"/>
    </source>
</evidence>
<protein>
    <recommendedName>
        <fullName evidence="11 12">CTP synthase</fullName>
        <ecNumber evidence="3 12">6.3.4.2</ecNumber>
    </recommendedName>
    <alternativeName>
        <fullName evidence="12">UTP--ammonia ligase</fullName>
    </alternativeName>
</protein>
<evidence type="ECO:0000256" key="11">
    <source>
        <dbReference type="ARBA" id="ARBA00070745"/>
    </source>
</evidence>
<dbReference type="InterPro" id="IPR027417">
    <property type="entry name" value="P-loop_NTPase"/>
</dbReference>
<feature type="domain" description="Glutamine amidotransferase" evidence="14">
    <location>
        <begin position="319"/>
        <end position="549"/>
    </location>
</feature>
<dbReference type="InterPro" id="IPR017456">
    <property type="entry name" value="CTP_synthase_N"/>
</dbReference>
<comment type="function">
    <text evidence="10 12">Catalyzes the ATP-dependent amination of UTP to CTP with either L-glutamine or ammonia as the source of nitrogen.</text>
</comment>
<evidence type="ECO:0000256" key="7">
    <source>
        <dbReference type="ARBA" id="ARBA00022962"/>
    </source>
</evidence>
<evidence type="ECO:0000313" key="16">
    <source>
        <dbReference type="EMBL" id="KAK8123775.1"/>
    </source>
</evidence>
<dbReference type="InterPro" id="IPR017926">
    <property type="entry name" value="GATASE"/>
</dbReference>
<comment type="similarity">
    <text evidence="2 12">Belongs to the CTP synthase family.</text>
</comment>
<evidence type="ECO:0000256" key="3">
    <source>
        <dbReference type="ARBA" id="ARBA00012291"/>
    </source>
</evidence>
<dbReference type="FunFam" id="3.40.50.300:FF:000207">
    <property type="entry name" value="CTP synthase"/>
    <property type="match status" value="1"/>
</dbReference>
<keyword evidence="17" id="KW-1185">Reference proteome</keyword>
<dbReference type="Gene3D" id="3.40.50.300">
    <property type="entry name" value="P-loop containing nucleotide triphosphate hydrolases"/>
    <property type="match status" value="1"/>
</dbReference>
<dbReference type="GO" id="GO:0003883">
    <property type="term" value="F:CTP synthase activity"/>
    <property type="evidence" value="ECO:0007669"/>
    <property type="project" value="UniProtKB-UniRule"/>
</dbReference>
<dbReference type="EMBL" id="JAQQWP010000003">
    <property type="protein sequence ID" value="KAK8123775.1"/>
    <property type="molecule type" value="Genomic_DNA"/>
</dbReference>
<dbReference type="PANTHER" id="PTHR11550:SF0">
    <property type="entry name" value="CTP SYNTHASE-RELATED"/>
    <property type="match status" value="1"/>
</dbReference>
<dbReference type="Proteomes" id="UP001392437">
    <property type="component" value="Unassembled WGS sequence"/>
</dbReference>
<comment type="catalytic activity">
    <reaction evidence="9 12">
        <text>UTP + L-glutamine + ATP + H2O = CTP + L-glutamate + ADP + phosphate + 2 H(+)</text>
        <dbReference type="Rhea" id="RHEA:26426"/>
        <dbReference type="ChEBI" id="CHEBI:15377"/>
        <dbReference type="ChEBI" id="CHEBI:15378"/>
        <dbReference type="ChEBI" id="CHEBI:29985"/>
        <dbReference type="ChEBI" id="CHEBI:30616"/>
        <dbReference type="ChEBI" id="CHEBI:37563"/>
        <dbReference type="ChEBI" id="CHEBI:43474"/>
        <dbReference type="ChEBI" id="CHEBI:46398"/>
        <dbReference type="ChEBI" id="CHEBI:58359"/>
        <dbReference type="ChEBI" id="CHEBI:456216"/>
        <dbReference type="EC" id="6.3.4.2"/>
    </reaction>
</comment>
<dbReference type="GO" id="GO:0005524">
    <property type="term" value="F:ATP binding"/>
    <property type="evidence" value="ECO:0007669"/>
    <property type="project" value="UniProtKB-KW"/>
</dbReference>
<dbReference type="SUPFAM" id="SSF52317">
    <property type="entry name" value="Class I glutamine amidotransferase-like"/>
    <property type="match status" value="1"/>
</dbReference>
<evidence type="ECO:0000256" key="12">
    <source>
        <dbReference type="RuleBase" id="RU810713"/>
    </source>
</evidence>
<dbReference type="GO" id="GO:0042802">
    <property type="term" value="F:identical protein binding"/>
    <property type="evidence" value="ECO:0007669"/>
    <property type="project" value="TreeGrafter"/>
</dbReference>
<keyword evidence="5 12" id="KW-0547">Nucleotide-binding</keyword>
<dbReference type="InterPro" id="IPR029062">
    <property type="entry name" value="Class_I_gatase-like"/>
</dbReference>
<sequence>MKYVLVSGGVISGVGKGIIASSTGLLLKTTGLNVTYMKIDPYMNIDAGTMSPTEHGEVYVLDDGGEVDLDLGSSERYLGVTLTREHNITTGKIYQHVIERERRGDYLGKTVQIVPHLTNAIQDWVERVAHIPVNENQATPDVCVIELGGTVGDIENAPFIHALSQLQRRVGKGNFLQIHVSHVPVIPPGPQGEQKTKPTQRAVSDSRREGLNPDLIACRCEIPLEAGTIQKVANMCQVDADQVIAVHNVSTTYRVPLLLENQKLLTTIGRLFQLDSIPRNPTLVSQGKLIWKEWVELATSQDHVYETVSIALVGKYTTLHDAYMSVGKSLEHAALHCRKKLNLIWVDASNLEEDTKDTKLVDYHKAWHDVCTADGILVPGGFGGRGTEGMIKAINYARTKNVPFLGICLGMQLAVIEYARNVCGVKGAGSEELQENCENKVVVNMPELDKDKLGGTMRLGKRQTIFQAGTEWSRFRALYGDLPEIWERHRHRYEVNPAMIDTIEKADGGLSFIGKDEKAERMEIIEVRDHPWFVGVQFHPEYLSRVLSPSKTYLGFFAAAARMLEPITKEYSGRKDLSYYAGNEDFSGQAS</sequence>
<reference evidence="16 17" key="1">
    <citation type="submission" date="2023-01" db="EMBL/GenBank/DDBJ databases">
        <title>Analysis of 21 Apiospora genomes using comparative genomics revels a genus with tremendous synthesis potential of carbohydrate active enzymes and secondary metabolites.</title>
        <authorList>
            <person name="Sorensen T."/>
        </authorList>
    </citation>
    <scope>NUCLEOTIDE SEQUENCE [LARGE SCALE GENOMIC DNA]</scope>
    <source>
        <strain evidence="16 17">CBS 117206</strain>
    </source>
</reference>
<accession>A0AAW0R4C6</accession>
<keyword evidence="8 12" id="KW-0665">Pyrimidine biosynthesis</keyword>
<comment type="pathway">
    <text evidence="1 12">Pyrimidine metabolism; CTP biosynthesis via de novo pathway; CTP from UDP: step 2/2.</text>
</comment>
<evidence type="ECO:0000259" key="15">
    <source>
        <dbReference type="Pfam" id="PF06418"/>
    </source>
</evidence>
<dbReference type="PROSITE" id="PS51273">
    <property type="entry name" value="GATASE_TYPE_1"/>
    <property type="match status" value="1"/>
</dbReference>
<dbReference type="GO" id="GO:0019856">
    <property type="term" value="P:pyrimidine nucleobase biosynthetic process"/>
    <property type="evidence" value="ECO:0007669"/>
    <property type="project" value="TreeGrafter"/>
</dbReference>
<evidence type="ECO:0000256" key="9">
    <source>
        <dbReference type="ARBA" id="ARBA00047781"/>
    </source>
</evidence>
<dbReference type="GO" id="GO:0097268">
    <property type="term" value="C:cytoophidium"/>
    <property type="evidence" value="ECO:0007669"/>
    <property type="project" value="TreeGrafter"/>
</dbReference>